<dbReference type="Pfam" id="PF02690">
    <property type="entry name" value="Na_Pi_cotrans"/>
    <property type="match status" value="2"/>
</dbReference>
<keyword evidence="5 6" id="KW-0472">Membrane</keyword>
<gene>
    <name evidence="8" type="ORF">DOS83_12905</name>
</gene>
<dbReference type="Proteomes" id="UP000256562">
    <property type="component" value="Unassembled WGS sequence"/>
</dbReference>
<feature type="transmembrane region" description="Helical" evidence="6">
    <location>
        <begin position="110"/>
        <end position="130"/>
    </location>
</feature>
<dbReference type="NCBIfam" id="TIGR00704">
    <property type="entry name" value="NaPi_cotrn_rel"/>
    <property type="match status" value="1"/>
</dbReference>
<dbReference type="Gene3D" id="1.20.58.220">
    <property type="entry name" value="Phosphate transport system protein phou homolog 2, domain 2"/>
    <property type="match status" value="1"/>
</dbReference>
<feature type="transmembrane region" description="Helical" evidence="6">
    <location>
        <begin position="6"/>
        <end position="25"/>
    </location>
</feature>
<dbReference type="InterPro" id="IPR026022">
    <property type="entry name" value="PhoU_dom"/>
</dbReference>
<feature type="transmembrane region" description="Helical" evidence="6">
    <location>
        <begin position="246"/>
        <end position="267"/>
    </location>
</feature>
<dbReference type="GO" id="GO:0005886">
    <property type="term" value="C:plasma membrane"/>
    <property type="evidence" value="ECO:0007669"/>
    <property type="project" value="UniProtKB-SubCell"/>
</dbReference>
<accession>A0A3E0IL67</accession>
<comment type="caution">
    <text evidence="8">The sequence shown here is derived from an EMBL/GenBank/DDBJ whole genome shotgun (WGS) entry which is preliminary data.</text>
</comment>
<dbReference type="OrthoDB" id="9763003at2"/>
<feature type="domain" description="PhoU" evidence="7">
    <location>
        <begin position="450"/>
        <end position="534"/>
    </location>
</feature>
<evidence type="ECO:0000256" key="4">
    <source>
        <dbReference type="ARBA" id="ARBA00022989"/>
    </source>
</evidence>
<dbReference type="EMBL" id="QKXQ01000647">
    <property type="protein sequence ID" value="REH89910.1"/>
    <property type="molecule type" value="Genomic_DNA"/>
</dbReference>
<proteinExistence type="predicted"/>
<organism evidence="8 9">
    <name type="scientific">Staphylococcus felis</name>
    <dbReference type="NCBI Taxonomy" id="46127"/>
    <lineage>
        <taxon>Bacteria</taxon>
        <taxon>Bacillati</taxon>
        <taxon>Bacillota</taxon>
        <taxon>Bacilli</taxon>
        <taxon>Bacillales</taxon>
        <taxon>Staphylococcaceae</taxon>
        <taxon>Staphylococcus</taxon>
    </lineage>
</organism>
<dbReference type="GO" id="GO:0005436">
    <property type="term" value="F:sodium:phosphate symporter activity"/>
    <property type="evidence" value="ECO:0007669"/>
    <property type="project" value="InterPro"/>
</dbReference>
<dbReference type="InterPro" id="IPR022357">
    <property type="entry name" value="MIP_CS"/>
</dbReference>
<evidence type="ECO:0000256" key="3">
    <source>
        <dbReference type="ARBA" id="ARBA00022692"/>
    </source>
</evidence>
<keyword evidence="3 6" id="KW-0812">Transmembrane</keyword>
<dbReference type="GO" id="GO:0044341">
    <property type="term" value="P:sodium-dependent phosphate transport"/>
    <property type="evidence" value="ECO:0007669"/>
    <property type="project" value="InterPro"/>
</dbReference>
<dbReference type="PROSITE" id="PS50096">
    <property type="entry name" value="IQ"/>
    <property type="match status" value="1"/>
</dbReference>
<dbReference type="Pfam" id="PF01895">
    <property type="entry name" value="PhoU"/>
    <property type="match status" value="1"/>
</dbReference>
<evidence type="ECO:0000256" key="6">
    <source>
        <dbReference type="SAM" id="Phobius"/>
    </source>
</evidence>
<comment type="subcellular location">
    <subcellularLocation>
        <location evidence="1">Cell membrane</location>
        <topology evidence="1">Multi-pass membrane protein</topology>
    </subcellularLocation>
</comment>
<feature type="transmembrane region" description="Helical" evidence="6">
    <location>
        <begin position="175"/>
        <end position="199"/>
    </location>
</feature>
<evidence type="ECO:0000259" key="7">
    <source>
        <dbReference type="Pfam" id="PF01895"/>
    </source>
</evidence>
<dbReference type="RefSeq" id="WP_116095304.1">
    <property type="nucleotide sequence ID" value="NZ_JBBEFH010000001.1"/>
</dbReference>
<feature type="transmembrane region" description="Helical" evidence="6">
    <location>
        <begin position="211"/>
        <end position="234"/>
    </location>
</feature>
<dbReference type="InterPro" id="IPR004633">
    <property type="entry name" value="NaPi_cotrn-rel/YqeW-like"/>
</dbReference>
<dbReference type="InterPro" id="IPR003841">
    <property type="entry name" value="Na/Pi_transpt"/>
</dbReference>
<dbReference type="PANTHER" id="PTHR10010:SF46">
    <property type="entry name" value="SODIUM-DEPENDENT PHOSPHATE TRANSPORT PROTEIN 2B"/>
    <property type="match status" value="1"/>
</dbReference>
<evidence type="ECO:0000313" key="8">
    <source>
        <dbReference type="EMBL" id="REH89910.1"/>
    </source>
</evidence>
<evidence type="ECO:0000256" key="1">
    <source>
        <dbReference type="ARBA" id="ARBA00004651"/>
    </source>
</evidence>
<keyword evidence="4 6" id="KW-1133">Transmembrane helix</keyword>
<reference evidence="8 9" key="1">
    <citation type="journal article" date="2018" name="Vet. Microbiol.">
        <title>Characterisation of Staphylococcus felis isolated from cats using whole genome sequencing.</title>
        <authorList>
            <person name="Worthing K."/>
            <person name="Pang S."/>
            <person name="Trott D.J."/>
            <person name="Abraham S."/>
            <person name="Coombs G.W."/>
            <person name="Jordan D."/>
            <person name="McIntyre L."/>
            <person name="Davies M.R."/>
            <person name="Norris J."/>
        </authorList>
    </citation>
    <scope>NUCLEOTIDE SEQUENCE [LARGE SCALE GENOMIC DNA]</scope>
    <source>
        <strain evidence="8 9">F9</strain>
    </source>
</reference>
<dbReference type="InterPro" id="IPR038078">
    <property type="entry name" value="PhoU-like_sf"/>
</dbReference>
<dbReference type="SUPFAM" id="SSF109755">
    <property type="entry name" value="PhoU-like"/>
    <property type="match status" value="1"/>
</dbReference>
<feature type="transmembrane region" description="Helical" evidence="6">
    <location>
        <begin position="136"/>
        <end position="154"/>
    </location>
</feature>
<dbReference type="AlphaFoldDB" id="A0A3E0IL67"/>
<evidence type="ECO:0000313" key="9">
    <source>
        <dbReference type="Proteomes" id="UP000256562"/>
    </source>
</evidence>
<keyword evidence="2" id="KW-1003">Cell membrane</keyword>
<protein>
    <submittedName>
        <fullName evidence="8">Na/Pi cotransporter family protein</fullName>
    </submittedName>
</protein>
<dbReference type="PANTHER" id="PTHR10010">
    <property type="entry name" value="SOLUTE CARRIER FAMILY 34 SODIUM PHOSPHATE , MEMBER 2-RELATED"/>
    <property type="match status" value="1"/>
</dbReference>
<evidence type="ECO:0000256" key="5">
    <source>
        <dbReference type="ARBA" id="ARBA00023136"/>
    </source>
</evidence>
<sequence length="559" mass="60920">MSVTEIIFSFLGGLGIFLYGLKVMGDGLQASAGDRLRSILNKFTSNPVLGVIAGMIVTILIQSSSGTTVITIGLVTAGFMTLKQAIGVIMGANIGTTVTSFLIGIDLGEYAMPILALGAFLIFFFKRSYINNIGRILFGFGSLFFGLEFMGGAVKPLAELQGFKDIMLDMSSNPLFGILAGVGLTALVQSSSATIGILQEFYGQGLVNLNGAIPVLLGDNIGTTITAILASLAGSIAAKRAAFVHVIFNVIGVIIFSIFLPIVIHLVELLQASWHLNPAMSIAFAHGAFNVTNTLIQLPFVGVLAWIVTKIVPGKDVTEDYKPQHLNKDLVYHAPGVALQETQKELQNIGHIVESMLEDVKNPSSIDKKVAKTLEQKHQAVETINDSIRGYLVRISTKDINKKDVERLAVMFDVNRSMLKVSELIKEYSSLIEKKKYKEITLTDDALKGIEKLFKFVTESFNKALETLDVYDTTKKDEVVERSKQAFNIEHKLRKGHIKRLNRGECSTDGGLLYVDVIAVLERIGYNARNISESMVGLNDDVTHEDEDIIAIGENESNV</sequence>
<evidence type="ECO:0000256" key="2">
    <source>
        <dbReference type="ARBA" id="ARBA00022475"/>
    </source>
</evidence>
<name>A0A3E0IL67_9STAP</name>
<feature type="transmembrane region" description="Helical" evidence="6">
    <location>
        <begin position="46"/>
        <end position="79"/>
    </location>
</feature>
<dbReference type="NCBIfam" id="NF037997">
    <property type="entry name" value="Na_Pi_symport"/>
    <property type="match status" value="1"/>
</dbReference>
<dbReference type="PROSITE" id="PS00221">
    <property type="entry name" value="MIP"/>
    <property type="match status" value="1"/>
</dbReference>